<evidence type="ECO:0000313" key="2">
    <source>
        <dbReference type="Proteomes" id="UP000738126"/>
    </source>
</evidence>
<sequence>MSTPVQTFQRYFRFVLDGRGHREGVDVRYCRLEAGRAGDEGQVAATVQLEGDRRQLTIRDITIAKPSARRSAGAEGAAPADLKSLRRIYSQTFPLLYAAAMAGALARANNRGAAWLCGYLSRDEIKILPRLFPLERCGERAYRCRTREIIRVAAERMPVLYELILIASEQLRDEPAR</sequence>
<dbReference type="EMBL" id="NRSH01000034">
    <property type="protein sequence ID" value="MBK1726300.1"/>
    <property type="molecule type" value="Genomic_DNA"/>
</dbReference>
<protein>
    <submittedName>
        <fullName evidence="1">Uncharacterized protein</fullName>
    </submittedName>
</protein>
<keyword evidence="2" id="KW-1185">Reference proteome</keyword>
<evidence type="ECO:0000313" key="1">
    <source>
        <dbReference type="EMBL" id="MBK1726300.1"/>
    </source>
</evidence>
<name>A0ABS1E3G6_9GAMM</name>
<dbReference type="RefSeq" id="WP_200257305.1">
    <property type="nucleotide sequence ID" value="NZ_NRSH01000034.1"/>
</dbReference>
<gene>
    <name evidence="1" type="ORF">CKO13_04515</name>
</gene>
<reference evidence="1 2" key="1">
    <citation type="journal article" date="2020" name="Microorganisms">
        <title>Osmotic Adaptation and Compatible Solute Biosynthesis of Phototrophic Bacteria as Revealed from Genome Analyses.</title>
        <authorList>
            <person name="Imhoff J.F."/>
            <person name="Rahn T."/>
            <person name="Kunzel S."/>
            <person name="Keller A."/>
            <person name="Neulinger S.C."/>
        </authorList>
    </citation>
    <scope>NUCLEOTIDE SEQUENCE [LARGE SCALE GENOMIC DNA]</scope>
    <source>
        <strain evidence="1 2">DSM 15116</strain>
    </source>
</reference>
<comment type="caution">
    <text evidence="1">The sequence shown here is derived from an EMBL/GenBank/DDBJ whole genome shotgun (WGS) entry which is preliminary data.</text>
</comment>
<accession>A0ABS1E3G6</accession>
<proteinExistence type="predicted"/>
<dbReference type="Proteomes" id="UP000738126">
    <property type="component" value="Unassembled WGS sequence"/>
</dbReference>
<organism evidence="1 2">
    <name type="scientific">Halorhodospira neutriphila</name>
    <dbReference type="NCBI Taxonomy" id="168379"/>
    <lineage>
        <taxon>Bacteria</taxon>
        <taxon>Pseudomonadati</taxon>
        <taxon>Pseudomonadota</taxon>
        <taxon>Gammaproteobacteria</taxon>
        <taxon>Chromatiales</taxon>
        <taxon>Ectothiorhodospiraceae</taxon>
        <taxon>Halorhodospira</taxon>
    </lineage>
</organism>